<accession>A0ABU3SWW1</accession>
<evidence type="ECO:0000313" key="2">
    <source>
        <dbReference type="EMBL" id="MDU0354510.1"/>
    </source>
</evidence>
<protein>
    <recommendedName>
        <fullName evidence="4">Transglycosylase SLT domain-containing protein</fullName>
    </recommendedName>
</protein>
<name>A0ABU3SWW1_9ALTE</name>
<dbReference type="InterPro" id="IPR023346">
    <property type="entry name" value="Lysozyme-like_dom_sf"/>
</dbReference>
<evidence type="ECO:0000256" key="1">
    <source>
        <dbReference type="SAM" id="MobiDB-lite"/>
    </source>
</evidence>
<dbReference type="InterPro" id="IPR050972">
    <property type="entry name" value="SDr-like"/>
</dbReference>
<dbReference type="SUPFAM" id="SSF53955">
    <property type="entry name" value="Lysozyme-like"/>
    <property type="match status" value="1"/>
</dbReference>
<dbReference type="Proteomes" id="UP001247805">
    <property type="component" value="Unassembled WGS sequence"/>
</dbReference>
<evidence type="ECO:0000313" key="3">
    <source>
        <dbReference type="Proteomes" id="UP001247805"/>
    </source>
</evidence>
<dbReference type="PANTHER" id="PTHR34403">
    <property type="entry name" value="TOL-PAL SYSTEM PROTEIN TOLA"/>
    <property type="match status" value="1"/>
</dbReference>
<evidence type="ECO:0008006" key="4">
    <source>
        <dbReference type="Google" id="ProtNLM"/>
    </source>
</evidence>
<dbReference type="PANTHER" id="PTHR34403:SF16">
    <property type="entry name" value="GLYCINE, ALANINE AND ASPARAGINE-RICH PROTEIN-LIKE"/>
    <property type="match status" value="1"/>
</dbReference>
<organism evidence="2 3">
    <name type="scientific">Paraglaciecola aquimarina</name>
    <dbReference type="NCBI Taxonomy" id="1235557"/>
    <lineage>
        <taxon>Bacteria</taxon>
        <taxon>Pseudomonadati</taxon>
        <taxon>Pseudomonadota</taxon>
        <taxon>Gammaproteobacteria</taxon>
        <taxon>Alteromonadales</taxon>
        <taxon>Alteromonadaceae</taxon>
        <taxon>Paraglaciecola</taxon>
    </lineage>
</organism>
<feature type="compositionally biased region" description="Basic and acidic residues" evidence="1">
    <location>
        <begin position="146"/>
        <end position="252"/>
    </location>
</feature>
<proteinExistence type="predicted"/>
<reference evidence="2 3" key="1">
    <citation type="submission" date="2023-10" db="EMBL/GenBank/DDBJ databases">
        <title>Glaciecola aquimarina strain GGW-M5 nov., isolated from a coastal seawater.</title>
        <authorList>
            <person name="Bayburt H."/>
            <person name="Kim J.M."/>
            <person name="Choi B.J."/>
            <person name="Jeon C.O."/>
        </authorList>
    </citation>
    <scope>NUCLEOTIDE SEQUENCE [LARGE SCALE GENOMIC DNA]</scope>
    <source>
        <strain evidence="2 3">KCTC 32108</strain>
    </source>
</reference>
<gene>
    <name evidence="2" type="ORF">RS130_11700</name>
</gene>
<comment type="caution">
    <text evidence="2">The sequence shown here is derived from an EMBL/GenBank/DDBJ whole genome shotgun (WGS) entry which is preliminary data.</text>
</comment>
<feature type="region of interest" description="Disordered" evidence="1">
    <location>
        <begin position="120"/>
        <end position="258"/>
    </location>
</feature>
<keyword evidence="3" id="KW-1185">Reference proteome</keyword>
<dbReference type="EMBL" id="JAWDIO010000002">
    <property type="protein sequence ID" value="MDU0354510.1"/>
    <property type="molecule type" value="Genomic_DNA"/>
</dbReference>
<dbReference type="Gene3D" id="1.10.530.10">
    <property type="match status" value="1"/>
</dbReference>
<sequence>MNLEPILNKALKGAEYIANILRRIPDRIQAPDRIWLALASYNIGLGHLEDARVLTDRQGANPDMWVDVKLRLLQLRQKKYYKTTRYGYARGHEAVAYVDNIRRYYDTLVWLKEQNPSIEAKTEAAPAADTKLEAEADTKSAPQADTKAEAKPESIAEVKPESKAEAKPEPKAEVKPESKAEAKPEPKAEVKPESKAEAKPEPKAEAKPESTAEAKPEPKSDATPEPTAEAKPEPKTDANPESTAEAKREPKAEVSSLP</sequence>